<keyword evidence="3" id="KW-1185">Reference proteome</keyword>
<keyword evidence="1" id="KW-0732">Signal</keyword>
<dbReference type="EMBL" id="CP017675">
    <property type="protein sequence ID" value="APB33384.1"/>
    <property type="molecule type" value="Genomic_DNA"/>
</dbReference>
<dbReference type="KEGG" id="glt:GlitD10_1064"/>
<feature type="signal peptide" evidence="1">
    <location>
        <begin position="1"/>
        <end position="20"/>
    </location>
</feature>
<sequence length="174" mass="19251">MNLTVLIPIGLLFVALPVLAQPQGGGVKPIVQSDCRQGQCWESQVLGTRLEQQTPQGRLYQVTVGRRSWPMDGKPPAQLGERSQDYVYCSRTRPAFIFRNPAGAGYLAHLLNPGGESFGYNQNAYPVYWGVCHSVYNQDVFSPAMTQKAKQLGYPLNLSSDQIGLPRVADILQR</sequence>
<organism evidence="2 3">
    <name type="scientific">Gloeomargarita lithophora Alchichica-D10</name>
    <dbReference type="NCBI Taxonomy" id="1188229"/>
    <lineage>
        <taxon>Bacteria</taxon>
        <taxon>Bacillati</taxon>
        <taxon>Cyanobacteriota</taxon>
        <taxon>Cyanophyceae</taxon>
        <taxon>Gloeomargaritales</taxon>
        <taxon>Gloeomargaritaceae</taxon>
        <taxon>Gloeomargarita</taxon>
    </lineage>
</organism>
<accession>A0A1J0ABS5</accession>
<evidence type="ECO:0000313" key="3">
    <source>
        <dbReference type="Proteomes" id="UP000180235"/>
    </source>
</evidence>
<evidence type="ECO:0000313" key="2">
    <source>
        <dbReference type="EMBL" id="APB33384.1"/>
    </source>
</evidence>
<dbReference type="AlphaFoldDB" id="A0A1J0ABS5"/>
<gene>
    <name evidence="2" type="ORF">GlitD10_1064</name>
</gene>
<proteinExistence type="predicted"/>
<dbReference type="Proteomes" id="UP000180235">
    <property type="component" value="Chromosome"/>
</dbReference>
<reference evidence="2 3" key="1">
    <citation type="submission" date="2016-10" db="EMBL/GenBank/DDBJ databases">
        <title>Description of Gloeomargarita lithophora gen. nov., sp. nov., a thylakoid-bearing basal-branching cyanobacterium with intracellular carbonates, and proposal for Gloeomargaritales ord. nov.</title>
        <authorList>
            <person name="Moreira D."/>
            <person name="Tavera R."/>
            <person name="Benzerara K."/>
            <person name="Skouri-Panet F."/>
            <person name="Couradeau E."/>
            <person name="Gerard E."/>
            <person name="Loussert C."/>
            <person name="Novelo E."/>
            <person name="Zivanovic Y."/>
            <person name="Lopez-Garcia P."/>
        </authorList>
    </citation>
    <scope>NUCLEOTIDE SEQUENCE [LARGE SCALE GENOMIC DNA]</scope>
    <source>
        <strain evidence="2 3">D10</strain>
    </source>
</reference>
<feature type="chain" id="PRO_5009608714" evidence="1">
    <location>
        <begin position="21"/>
        <end position="174"/>
    </location>
</feature>
<name>A0A1J0ABS5_9CYAN</name>
<evidence type="ECO:0000256" key="1">
    <source>
        <dbReference type="SAM" id="SignalP"/>
    </source>
</evidence>
<dbReference type="STRING" id="1188229.GlitD10_1064"/>
<protein>
    <submittedName>
        <fullName evidence="2">Uncharacterized protein</fullName>
    </submittedName>
</protein>